<dbReference type="InterPro" id="IPR053134">
    <property type="entry name" value="RNA-dir_DNA_polymerase"/>
</dbReference>
<dbReference type="PANTHER" id="PTHR24559">
    <property type="entry name" value="TRANSPOSON TY3-I GAG-POL POLYPROTEIN"/>
    <property type="match status" value="1"/>
</dbReference>
<organism evidence="2">
    <name type="scientific">Sesamum latifolium</name>
    <dbReference type="NCBI Taxonomy" id="2727402"/>
    <lineage>
        <taxon>Eukaryota</taxon>
        <taxon>Viridiplantae</taxon>
        <taxon>Streptophyta</taxon>
        <taxon>Embryophyta</taxon>
        <taxon>Tracheophyta</taxon>
        <taxon>Spermatophyta</taxon>
        <taxon>Magnoliopsida</taxon>
        <taxon>eudicotyledons</taxon>
        <taxon>Gunneridae</taxon>
        <taxon>Pentapetalae</taxon>
        <taxon>asterids</taxon>
        <taxon>lamiids</taxon>
        <taxon>Lamiales</taxon>
        <taxon>Pedaliaceae</taxon>
        <taxon>Sesamum</taxon>
    </lineage>
</organism>
<reference evidence="2" key="2">
    <citation type="journal article" date="2024" name="Plant">
        <title>Genomic evolution and insights into agronomic trait innovations of Sesamum species.</title>
        <authorList>
            <person name="Miao H."/>
            <person name="Wang L."/>
            <person name="Qu L."/>
            <person name="Liu H."/>
            <person name="Sun Y."/>
            <person name="Le M."/>
            <person name="Wang Q."/>
            <person name="Wei S."/>
            <person name="Zheng Y."/>
            <person name="Lin W."/>
            <person name="Duan Y."/>
            <person name="Cao H."/>
            <person name="Xiong S."/>
            <person name="Wang X."/>
            <person name="Wei L."/>
            <person name="Li C."/>
            <person name="Ma Q."/>
            <person name="Ju M."/>
            <person name="Zhao R."/>
            <person name="Li G."/>
            <person name="Mu C."/>
            <person name="Tian Q."/>
            <person name="Mei H."/>
            <person name="Zhang T."/>
            <person name="Gao T."/>
            <person name="Zhang H."/>
        </authorList>
    </citation>
    <scope>NUCLEOTIDE SEQUENCE</scope>
    <source>
        <strain evidence="2">KEN1</strain>
    </source>
</reference>
<dbReference type="Gene3D" id="3.30.70.270">
    <property type="match status" value="1"/>
</dbReference>
<dbReference type="AlphaFoldDB" id="A0AAW2VKD8"/>
<proteinExistence type="predicted"/>
<feature type="domain" description="Reverse transcriptase" evidence="1">
    <location>
        <begin position="5"/>
        <end position="82"/>
    </location>
</feature>
<dbReference type="EMBL" id="JACGWN010000010">
    <property type="protein sequence ID" value="KAL0428672.1"/>
    <property type="molecule type" value="Genomic_DNA"/>
</dbReference>
<dbReference type="PANTHER" id="PTHR24559:SF444">
    <property type="entry name" value="REVERSE TRANSCRIPTASE DOMAIN-CONTAINING PROTEIN"/>
    <property type="match status" value="1"/>
</dbReference>
<reference evidence="2" key="1">
    <citation type="submission" date="2020-06" db="EMBL/GenBank/DDBJ databases">
        <authorList>
            <person name="Li T."/>
            <person name="Hu X."/>
            <person name="Zhang T."/>
            <person name="Song X."/>
            <person name="Zhang H."/>
            <person name="Dai N."/>
            <person name="Sheng W."/>
            <person name="Hou X."/>
            <person name="Wei L."/>
        </authorList>
    </citation>
    <scope>NUCLEOTIDE SEQUENCE</scope>
    <source>
        <strain evidence="2">KEN1</strain>
        <tissue evidence="2">Leaf</tissue>
    </source>
</reference>
<dbReference type="InterPro" id="IPR000477">
    <property type="entry name" value="RT_dom"/>
</dbReference>
<dbReference type="InterPro" id="IPR043128">
    <property type="entry name" value="Rev_trsase/Diguanyl_cyclase"/>
</dbReference>
<dbReference type="Pfam" id="PF00078">
    <property type="entry name" value="RVT_1"/>
    <property type="match status" value="1"/>
</dbReference>
<comment type="caution">
    <text evidence="2">The sequence shown here is derived from an EMBL/GenBank/DDBJ whole genome shotgun (WGS) entry which is preliminary data.</text>
</comment>
<sequence>MPSEFKNSRATYQQLVDKIFRPKLGGIMEVYVVHMLVKSKKGDDHIADLEEIFGAIRKYKLKLNSAKCAFGVRGGCFLGFIITERGIEANPLKNEAILDMKASSDVNEVQHLTGRITTLSLFI</sequence>
<evidence type="ECO:0000313" key="2">
    <source>
        <dbReference type="EMBL" id="KAL0428672.1"/>
    </source>
</evidence>
<dbReference type="SUPFAM" id="SSF56672">
    <property type="entry name" value="DNA/RNA polymerases"/>
    <property type="match status" value="1"/>
</dbReference>
<evidence type="ECO:0000259" key="1">
    <source>
        <dbReference type="Pfam" id="PF00078"/>
    </source>
</evidence>
<name>A0AAW2VKD8_9LAMI</name>
<protein>
    <recommendedName>
        <fullName evidence="1">Reverse transcriptase domain-containing protein</fullName>
    </recommendedName>
</protein>
<gene>
    <name evidence="2" type="ORF">Slati_3042000</name>
</gene>
<accession>A0AAW2VKD8</accession>
<dbReference type="InterPro" id="IPR043502">
    <property type="entry name" value="DNA/RNA_pol_sf"/>
</dbReference>